<protein>
    <submittedName>
        <fullName evidence="2">Uncharacterized protein</fullName>
    </submittedName>
</protein>
<feature type="compositionally biased region" description="Acidic residues" evidence="1">
    <location>
        <begin position="37"/>
        <end position="49"/>
    </location>
</feature>
<keyword evidence="3" id="KW-1185">Reference proteome</keyword>
<dbReference type="Ensembl" id="ENSCSAVT00000005405.1">
    <property type="protein sequence ID" value="ENSCSAVP00000005334.1"/>
    <property type="gene ID" value="ENSCSAVG00000003182.1"/>
</dbReference>
<reference evidence="2" key="3">
    <citation type="submission" date="2025-09" db="UniProtKB">
        <authorList>
            <consortium name="Ensembl"/>
        </authorList>
    </citation>
    <scope>IDENTIFICATION</scope>
</reference>
<sequence>MKCFKLGLRKQIKSLELFQAGVEEPSNKKEKRSLNDDQVEVDSAEENDDEIQYLLSSNTTNSIVEEDKETEPHLVKFIKEAIPSPSEGFPVAENNSKEITNTVIAKPESKDNIKTTYNENDIYDYVEQKHEAYKQVRSGELNINDVCLTCG</sequence>
<feature type="compositionally biased region" description="Basic and acidic residues" evidence="1">
    <location>
        <begin position="25"/>
        <end position="35"/>
    </location>
</feature>
<accession>H2YJ35</accession>
<dbReference type="InParanoid" id="H2YJ35"/>
<proteinExistence type="predicted"/>
<dbReference type="HOGENOM" id="CLU_1735544_0_0_1"/>
<dbReference type="Proteomes" id="UP000007875">
    <property type="component" value="Unassembled WGS sequence"/>
</dbReference>
<reference evidence="3" key="1">
    <citation type="submission" date="2003-08" db="EMBL/GenBank/DDBJ databases">
        <authorList>
            <person name="Birren B."/>
            <person name="Nusbaum C."/>
            <person name="Abebe A."/>
            <person name="Abouelleil A."/>
            <person name="Adekoya E."/>
            <person name="Ait-zahra M."/>
            <person name="Allen N."/>
            <person name="Allen T."/>
            <person name="An P."/>
            <person name="Anderson M."/>
            <person name="Anderson S."/>
            <person name="Arachchi H."/>
            <person name="Armbruster J."/>
            <person name="Bachantsang P."/>
            <person name="Baldwin J."/>
            <person name="Barry A."/>
            <person name="Bayul T."/>
            <person name="Blitshsteyn B."/>
            <person name="Bloom T."/>
            <person name="Blye J."/>
            <person name="Boguslavskiy L."/>
            <person name="Borowsky M."/>
            <person name="Boukhgalter B."/>
            <person name="Brunache A."/>
            <person name="Butler J."/>
            <person name="Calixte N."/>
            <person name="Calvo S."/>
            <person name="Camarata J."/>
            <person name="Campo K."/>
            <person name="Chang J."/>
            <person name="Cheshatsang Y."/>
            <person name="Citroen M."/>
            <person name="Collymore A."/>
            <person name="Considine T."/>
            <person name="Cook A."/>
            <person name="Cooke P."/>
            <person name="Corum B."/>
            <person name="Cuomo C."/>
            <person name="David R."/>
            <person name="Dawoe T."/>
            <person name="Degray S."/>
            <person name="Dodge S."/>
            <person name="Dooley K."/>
            <person name="Dorje P."/>
            <person name="Dorjee K."/>
            <person name="Dorris L."/>
            <person name="Duffey N."/>
            <person name="Dupes A."/>
            <person name="Elkins T."/>
            <person name="Engels R."/>
            <person name="Erickson J."/>
            <person name="Farina A."/>
            <person name="Faro S."/>
            <person name="Ferreira P."/>
            <person name="Fischer H."/>
            <person name="Fitzgerald M."/>
            <person name="Foley K."/>
            <person name="Gage D."/>
            <person name="Galagan J."/>
            <person name="Gearin G."/>
            <person name="Gnerre S."/>
            <person name="Gnirke A."/>
            <person name="Goyette A."/>
            <person name="Graham J."/>
            <person name="Grandbois E."/>
            <person name="Gyaltsen K."/>
            <person name="Hafez N."/>
            <person name="Hagopian D."/>
            <person name="Hagos B."/>
            <person name="Hall J."/>
            <person name="Hatcher B."/>
            <person name="Heller A."/>
            <person name="Higgins H."/>
            <person name="Honan T."/>
            <person name="Horn A."/>
            <person name="Houde N."/>
            <person name="Hughes L."/>
            <person name="Hulme W."/>
            <person name="Husby E."/>
            <person name="Iliev I."/>
            <person name="Jaffe D."/>
            <person name="Jones C."/>
            <person name="Kamal M."/>
            <person name="Kamat A."/>
            <person name="Kamvysselis M."/>
            <person name="Karlsson E."/>
            <person name="Kells C."/>
            <person name="Kieu A."/>
            <person name="Kisner P."/>
            <person name="Kodira C."/>
            <person name="Kulbokas E."/>
            <person name="Labutti K."/>
            <person name="Lama D."/>
            <person name="Landers T."/>
            <person name="Leger J."/>
            <person name="Levine S."/>
            <person name="Lewis D."/>
            <person name="Lewis T."/>
            <person name="Lindblad-toh K."/>
            <person name="Liu X."/>
            <person name="Lokyitsang T."/>
            <person name="Lokyitsang Y."/>
            <person name="Lucien O."/>
            <person name="Lui A."/>
            <person name="Ma L.J."/>
            <person name="Mabbitt R."/>
            <person name="Macdonald J."/>
            <person name="Maclean C."/>
            <person name="Major J."/>
            <person name="Manning J."/>
            <person name="Marabella R."/>
            <person name="Maru K."/>
            <person name="Matthews C."/>
            <person name="Mauceli E."/>
            <person name="Mccarthy M."/>
            <person name="Mcdonough S."/>
            <person name="Mcghee T."/>
            <person name="Meldrim J."/>
            <person name="Meneus L."/>
            <person name="Mesirov J."/>
            <person name="Mihalev A."/>
            <person name="Mihova T."/>
            <person name="Mikkelsen T."/>
            <person name="Mlenga V."/>
            <person name="Moru K."/>
            <person name="Mozes J."/>
            <person name="Mulrain L."/>
            <person name="Munson G."/>
            <person name="Naylor J."/>
            <person name="Newes C."/>
            <person name="Nguyen C."/>
            <person name="Nguyen N."/>
            <person name="Nguyen T."/>
            <person name="Nicol R."/>
            <person name="Nielsen C."/>
            <person name="Nizzari M."/>
            <person name="Norbu C."/>
            <person name="Norbu N."/>
            <person name="O'donnell P."/>
            <person name="Okoawo O."/>
            <person name="O'leary S."/>
            <person name="Omotosho B."/>
            <person name="O'neill K."/>
            <person name="Osman S."/>
            <person name="Parker S."/>
            <person name="Perrin D."/>
            <person name="Phunkhang P."/>
            <person name="Piqani B."/>
            <person name="Purcell S."/>
            <person name="Rachupka T."/>
            <person name="Ramasamy U."/>
            <person name="Rameau R."/>
            <person name="Ray V."/>
            <person name="Raymond C."/>
            <person name="Retta R."/>
            <person name="Richardson S."/>
            <person name="Rise C."/>
            <person name="Rodriguez J."/>
            <person name="Rogers J."/>
            <person name="Rogov P."/>
            <person name="Rutman M."/>
            <person name="Schupbach R."/>
            <person name="Seaman C."/>
            <person name="Settipalli S."/>
            <person name="Sharpe T."/>
            <person name="Sheridan J."/>
            <person name="Sherpa N."/>
            <person name="Shi J."/>
            <person name="Smirnov S."/>
            <person name="Smith C."/>
            <person name="Sougnez C."/>
            <person name="Spencer B."/>
            <person name="Stalker J."/>
            <person name="Stange-thomann N."/>
            <person name="Stavropoulos S."/>
            <person name="Stetson K."/>
            <person name="Stone C."/>
            <person name="Stone S."/>
            <person name="Stubbs M."/>
            <person name="Talamas J."/>
            <person name="Tchuinga P."/>
            <person name="Tenzing P."/>
            <person name="Tesfaye S."/>
            <person name="Theodore J."/>
            <person name="Thoulutsang Y."/>
            <person name="Topham K."/>
            <person name="Towey S."/>
            <person name="Tsamla T."/>
            <person name="Tsomo N."/>
            <person name="Vallee D."/>
            <person name="Vassiliev H."/>
            <person name="Venkataraman V."/>
            <person name="Vinson J."/>
            <person name="Vo A."/>
            <person name="Wade C."/>
            <person name="Wang S."/>
            <person name="Wangchuk T."/>
            <person name="Wangdi T."/>
            <person name="Whittaker C."/>
            <person name="Wilkinson J."/>
            <person name="Wu Y."/>
            <person name="Wyman D."/>
            <person name="Yadav S."/>
            <person name="Yang S."/>
            <person name="Yang X."/>
            <person name="Yeager S."/>
            <person name="Yee E."/>
            <person name="Young G."/>
            <person name="Zainoun J."/>
            <person name="Zembeck L."/>
            <person name="Zimmer A."/>
            <person name="Zody M."/>
            <person name="Lander E."/>
        </authorList>
    </citation>
    <scope>NUCLEOTIDE SEQUENCE [LARGE SCALE GENOMIC DNA]</scope>
</reference>
<dbReference type="AlphaFoldDB" id="H2YJ35"/>
<organism evidence="2 3">
    <name type="scientific">Ciona savignyi</name>
    <name type="common">Pacific transparent sea squirt</name>
    <dbReference type="NCBI Taxonomy" id="51511"/>
    <lineage>
        <taxon>Eukaryota</taxon>
        <taxon>Metazoa</taxon>
        <taxon>Chordata</taxon>
        <taxon>Tunicata</taxon>
        <taxon>Ascidiacea</taxon>
        <taxon>Phlebobranchia</taxon>
        <taxon>Cionidae</taxon>
        <taxon>Ciona</taxon>
    </lineage>
</organism>
<evidence type="ECO:0000313" key="3">
    <source>
        <dbReference type="Proteomes" id="UP000007875"/>
    </source>
</evidence>
<feature type="region of interest" description="Disordered" evidence="1">
    <location>
        <begin position="23"/>
        <end position="49"/>
    </location>
</feature>
<reference evidence="2" key="2">
    <citation type="submission" date="2025-08" db="UniProtKB">
        <authorList>
            <consortium name="Ensembl"/>
        </authorList>
    </citation>
    <scope>IDENTIFICATION</scope>
</reference>
<name>H2YJ35_CIOSA</name>
<evidence type="ECO:0000256" key="1">
    <source>
        <dbReference type="SAM" id="MobiDB-lite"/>
    </source>
</evidence>
<evidence type="ECO:0000313" key="2">
    <source>
        <dbReference type="Ensembl" id="ENSCSAVP00000005334.1"/>
    </source>
</evidence>